<evidence type="ECO:0000259" key="1">
    <source>
        <dbReference type="Pfam" id="PF17940"/>
    </source>
</evidence>
<sequence>MLQGIAARITELYIADLSQLLQLSVDAPDVYAGTAALARLVIIAGTEPQLTLTRARYEIALQAGRDPALRTTIQAIADLLHRLVGEVVTHWQPAGDPLPKRIVEQQTNAMLTFIDGVLMSFVLGRPAVHDEAELDQLLQALLTGIETSYLAGAEQAPARPQ</sequence>
<comment type="caution">
    <text evidence="2">The sequence shown here is derived from an EMBL/GenBank/DDBJ whole genome shotgun (WGS) entry which is preliminary data.</text>
</comment>
<organism evidence="2 3">
    <name type="scientific">Mycolicibacter acidiphilus</name>
    <dbReference type="NCBI Taxonomy" id="2835306"/>
    <lineage>
        <taxon>Bacteria</taxon>
        <taxon>Bacillati</taxon>
        <taxon>Actinomycetota</taxon>
        <taxon>Actinomycetes</taxon>
        <taxon>Mycobacteriales</taxon>
        <taxon>Mycobacteriaceae</taxon>
        <taxon>Mycolicibacter</taxon>
    </lineage>
</organism>
<dbReference type="SUPFAM" id="SSF48498">
    <property type="entry name" value="Tetracyclin repressor-like, C-terminal domain"/>
    <property type="match status" value="1"/>
</dbReference>
<proteinExistence type="predicted"/>
<evidence type="ECO:0000313" key="2">
    <source>
        <dbReference type="EMBL" id="MBS9533814.1"/>
    </source>
</evidence>
<dbReference type="Proteomes" id="UP001519535">
    <property type="component" value="Unassembled WGS sequence"/>
</dbReference>
<dbReference type="InterPro" id="IPR041583">
    <property type="entry name" value="TetR_C_31"/>
</dbReference>
<dbReference type="RefSeq" id="WP_214092685.1">
    <property type="nucleotide sequence ID" value="NZ_JAHCLR010000014.1"/>
</dbReference>
<reference evidence="2 3" key="1">
    <citation type="submission" date="2021-05" db="EMBL/GenBank/DDBJ databases">
        <title>Mycobacterium acidophilum sp. nov., an extremely acid-tolerant member of the genus Mycobacterium.</title>
        <authorList>
            <person name="Xia J."/>
        </authorList>
    </citation>
    <scope>NUCLEOTIDE SEQUENCE [LARGE SCALE GENOMIC DNA]</scope>
    <source>
        <strain evidence="2 3">M1</strain>
    </source>
</reference>
<name>A0ABS5RJM7_9MYCO</name>
<protein>
    <submittedName>
        <fullName evidence="2">TetR family transcriptional regulator</fullName>
    </submittedName>
</protein>
<evidence type="ECO:0000313" key="3">
    <source>
        <dbReference type="Proteomes" id="UP001519535"/>
    </source>
</evidence>
<feature type="domain" description="Tetracyclin repressor-like C-terminal group 31" evidence="1">
    <location>
        <begin position="34"/>
        <end position="143"/>
    </location>
</feature>
<keyword evidence="3" id="KW-1185">Reference proteome</keyword>
<gene>
    <name evidence="2" type="ORF">KIH27_09480</name>
</gene>
<dbReference type="Gene3D" id="1.10.357.10">
    <property type="entry name" value="Tetracycline Repressor, domain 2"/>
    <property type="match status" value="1"/>
</dbReference>
<dbReference type="EMBL" id="JAHCLR010000014">
    <property type="protein sequence ID" value="MBS9533814.1"/>
    <property type="molecule type" value="Genomic_DNA"/>
</dbReference>
<accession>A0ABS5RJM7</accession>
<dbReference type="Pfam" id="PF17940">
    <property type="entry name" value="TetR_C_31"/>
    <property type="match status" value="1"/>
</dbReference>
<dbReference type="InterPro" id="IPR036271">
    <property type="entry name" value="Tet_transcr_reg_TetR-rel_C_sf"/>
</dbReference>